<keyword evidence="1" id="KW-1133">Transmembrane helix</keyword>
<protein>
    <submittedName>
        <fullName evidence="2">Uncharacterized protein</fullName>
    </submittedName>
</protein>
<comment type="caution">
    <text evidence="2">The sequence shown here is derived from an EMBL/GenBank/DDBJ whole genome shotgun (WGS) entry which is preliminary data.</text>
</comment>
<organism evidence="2 3">
    <name type="scientific">Pleurodeles waltl</name>
    <name type="common">Iberian ribbed newt</name>
    <dbReference type="NCBI Taxonomy" id="8319"/>
    <lineage>
        <taxon>Eukaryota</taxon>
        <taxon>Metazoa</taxon>
        <taxon>Chordata</taxon>
        <taxon>Craniata</taxon>
        <taxon>Vertebrata</taxon>
        <taxon>Euteleostomi</taxon>
        <taxon>Amphibia</taxon>
        <taxon>Batrachia</taxon>
        <taxon>Caudata</taxon>
        <taxon>Salamandroidea</taxon>
        <taxon>Salamandridae</taxon>
        <taxon>Pleurodelinae</taxon>
        <taxon>Pleurodeles</taxon>
    </lineage>
</organism>
<feature type="transmembrane region" description="Helical" evidence="1">
    <location>
        <begin position="23"/>
        <end position="43"/>
    </location>
</feature>
<keyword evidence="1" id="KW-0472">Membrane</keyword>
<evidence type="ECO:0000313" key="3">
    <source>
        <dbReference type="Proteomes" id="UP001066276"/>
    </source>
</evidence>
<gene>
    <name evidence="2" type="ORF">NDU88_010463</name>
</gene>
<sequence>MATQSCRDRRPFQSLMEPHQEDGAAVVAETVIVMISLVFLHVWQHGRRFMSSLHSREQFHKTLLPEPSLFRRKQRYEMCISAPV</sequence>
<reference evidence="2" key="1">
    <citation type="journal article" date="2022" name="bioRxiv">
        <title>Sequencing and chromosome-scale assembly of the giantPleurodeles waltlgenome.</title>
        <authorList>
            <person name="Brown T."/>
            <person name="Elewa A."/>
            <person name="Iarovenko S."/>
            <person name="Subramanian E."/>
            <person name="Araus A.J."/>
            <person name="Petzold A."/>
            <person name="Susuki M."/>
            <person name="Suzuki K.-i.T."/>
            <person name="Hayashi T."/>
            <person name="Toyoda A."/>
            <person name="Oliveira C."/>
            <person name="Osipova E."/>
            <person name="Leigh N.D."/>
            <person name="Simon A."/>
            <person name="Yun M.H."/>
        </authorList>
    </citation>
    <scope>NUCLEOTIDE SEQUENCE</scope>
    <source>
        <strain evidence="2">20211129_DDA</strain>
        <tissue evidence="2">Liver</tissue>
    </source>
</reference>
<name>A0AAV7QY37_PLEWA</name>
<dbReference type="EMBL" id="JANPWB010000010">
    <property type="protein sequence ID" value="KAJ1144161.1"/>
    <property type="molecule type" value="Genomic_DNA"/>
</dbReference>
<keyword evidence="3" id="KW-1185">Reference proteome</keyword>
<accession>A0AAV7QY37</accession>
<evidence type="ECO:0000313" key="2">
    <source>
        <dbReference type="EMBL" id="KAJ1144161.1"/>
    </source>
</evidence>
<keyword evidence="1" id="KW-0812">Transmembrane</keyword>
<evidence type="ECO:0000256" key="1">
    <source>
        <dbReference type="SAM" id="Phobius"/>
    </source>
</evidence>
<proteinExistence type="predicted"/>
<dbReference type="Proteomes" id="UP001066276">
    <property type="component" value="Chromosome 6"/>
</dbReference>
<dbReference type="AlphaFoldDB" id="A0AAV7QY37"/>